<dbReference type="PROSITE" id="PS00557">
    <property type="entry name" value="FMN_HYDROXY_ACID_DH_1"/>
    <property type="match status" value="1"/>
</dbReference>
<evidence type="ECO:0000256" key="5">
    <source>
        <dbReference type="ARBA" id="ARBA00024042"/>
    </source>
</evidence>
<dbReference type="EMBL" id="CAFBLT010000002">
    <property type="protein sequence ID" value="CAB4880969.1"/>
    <property type="molecule type" value="Genomic_DNA"/>
</dbReference>
<dbReference type="GO" id="GO:0005737">
    <property type="term" value="C:cytoplasm"/>
    <property type="evidence" value="ECO:0007669"/>
    <property type="project" value="UniProtKB-ARBA"/>
</dbReference>
<sequence length="377" mass="39334">MAPYPPSAYTLGAGPVLAPKDMDLVALEASARGALGEMAYAYYSGGAEEGRLLTENTSAWQRYHLVPKVLVDVSEISTTTTVLGEEVMVPVIIAPTAVQRLASLEGELATARAAALSGTVMTLSSLSSTPLQDVASAGQGAPQWMQIYILKDRARTKAMVEQVAESGYKALVLTVDAPVSGLRSHEIRGGVHLPDDLELPNLANASAARAQRDGFMAVVSQEFDPSITFDDVSWLAGLTDLPVLVKGVARGSDAVSSLSAGASGIVVSNHGGRQLDDAPATATVLPSVVEAVAGRAEVFVDGGVRRPSDVMKALSLGANAVLIGRPVLWALAAGGQDGVTGLLEWFTHELRRTMALCGVRSIDEIDASFTQRVPTST</sequence>
<dbReference type="InterPro" id="IPR012133">
    <property type="entry name" value="Alpha-hydoxy_acid_DH_FMN"/>
</dbReference>
<evidence type="ECO:0000313" key="8">
    <source>
        <dbReference type="EMBL" id="CAB5031679.1"/>
    </source>
</evidence>
<keyword evidence="4" id="KW-0560">Oxidoreductase</keyword>
<dbReference type="Gene3D" id="3.20.20.70">
    <property type="entry name" value="Aldolase class I"/>
    <property type="match status" value="1"/>
</dbReference>
<name>A0A6J7ELG1_9ZZZZ</name>
<protein>
    <submittedName>
        <fullName evidence="7">Unannotated protein</fullName>
    </submittedName>
</protein>
<organism evidence="7">
    <name type="scientific">freshwater metagenome</name>
    <dbReference type="NCBI Taxonomy" id="449393"/>
    <lineage>
        <taxon>unclassified sequences</taxon>
        <taxon>metagenomes</taxon>
        <taxon>ecological metagenomes</taxon>
    </lineage>
</organism>
<dbReference type="InterPro" id="IPR008259">
    <property type="entry name" value="FMN_hydac_DH_AS"/>
</dbReference>
<dbReference type="SUPFAM" id="SSF51395">
    <property type="entry name" value="FMN-linked oxidoreductases"/>
    <property type="match status" value="1"/>
</dbReference>
<dbReference type="FunFam" id="3.20.20.70:FF:000056">
    <property type="entry name" value="hydroxyacid oxidase 2"/>
    <property type="match status" value="1"/>
</dbReference>
<dbReference type="GO" id="GO:0016491">
    <property type="term" value="F:oxidoreductase activity"/>
    <property type="evidence" value="ECO:0007669"/>
    <property type="project" value="UniProtKB-KW"/>
</dbReference>
<dbReference type="PROSITE" id="PS51349">
    <property type="entry name" value="FMN_HYDROXY_ACID_DH_2"/>
    <property type="match status" value="1"/>
</dbReference>
<dbReference type="PANTHER" id="PTHR10578">
    <property type="entry name" value="S -2-HYDROXY-ACID OXIDASE-RELATED"/>
    <property type="match status" value="1"/>
</dbReference>
<evidence type="ECO:0000313" key="7">
    <source>
        <dbReference type="EMBL" id="CAB4880969.1"/>
    </source>
</evidence>
<dbReference type="CDD" id="cd02809">
    <property type="entry name" value="alpha_hydroxyacid_oxid_FMN"/>
    <property type="match status" value="1"/>
</dbReference>
<dbReference type="PIRSF" id="PIRSF000138">
    <property type="entry name" value="Al-hdrx_acd_dh"/>
    <property type="match status" value="1"/>
</dbReference>
<dbReference type="InterPro" id="IPR000262">
    <property type="entry name" value="FMN-dep_DH"/>
</dbReference>
<reference evidence="7" key="1">
    <citation type="submission" date="2020-05" db="EMBL/GenBank/DDBJ databases">
        <authorList>
            <person name="Chiriac C."/>
            <person name="Salcher M."/>
            <person name="Ghai R."/>
            <person name="Kavagutti S V."/>
        </authorList>
    </citation>
    <scope>NUCLEOTIDE SEQUENCE</scope>
</reference>
<dbReference type="InterPro" id="IPR013785">
    <property type="entry name" value="Aldolase_TIM"/>
</dbReference>
<evidence type="ECO:0000256" key="4">
    <source>
        <dbReference type="ARBA" id="ARBA00023002"/>
    </source>
</evidence>
<dbReference type="EMBL" id="CAFBPM010000026">
    <property type="protein sequence ID" value="CAB5031679.1"/>
    <property type="molecule type" value="Genomic_DNA"/>
</dbReference>
<comment type="cofactor">
    <cofactor evidence="1">
        <name>FMN</name>
        <dbReference type="ChEBI" id="CHEBI:58210"/>
    </cofactor>
</comment>
<comment type="similarity">
    <text evidence="5">Belongs to the FMN-dependent alpha-hydroxy acid dehydrogenase family.</text>
</comment>
<gene>
    <name evidence="7" type="ORF">UFOPK3427_01470</name>
    <name evidence="8" type="ORF">UFOPK4112_01730</name>
</gene>
<evidence type="ECO:0000256" key="2">
    <source>
        <dbReference type="ARBA" id="ARBA00022630"/>
    </source>
</evidence>
<proteinExistence type="inferred from homology"/>
<dbReference type="GO" id="GO:0010181">
    <property type="term" value="F:FMN binding"/>
    <property type="evidence" value="ECO:0007669"/>
    <property type="project" value="InterPro"/>
</dbReference>
<accession>A0A6J7ELG1</accession>
<feature type="domain" description="FMN hydroxy acid dehydrogenase" evidence="6">
    <location>
        <begin position="16"/>
        <end position="375"/>
    </location>
</feature>
<dbReference type="PANTHER" id="PTHR10578:SF107">
    <property type="entry name" value="2-HYDROXYACID OXIDASE 1"/>
    <property type="match status" value="1"/>
</dbReference>
<keyword evidence="2" id="KW-0285">Flavoprotein</keyword>
<dbReference type="AlphaFoldDB" id="A0A6J7ELG1"/>
<dbReference type="InterPro" id="IPR037396">
    <property type="entry name" value="FMN_HAD"/>
</dbReference>
<keyword evidence="3" id="KW-0288">FMN</keyword>
<evidence type="ECO:0000256" key="1">
    <source>
        <dbReference type="ARBA" id="ARBA00001917"/>
    </source>
</evidence>
<evidence type="ECO:0000256" key="3">
    <source>
        <dbReference type="ARBA" id="ARBA00022643"/>
    </source>
</evidence>
<dbReference type="Pfam" id="PF01070">
    <property type="entry name" value="FMN_dh"/>
    <property type="match status" value="1"/>
</dbReference>
<evidence type="ECO:0000259" key="6">
    <source>
        <dbReference type="PROSITE" id="PS51349"/>
    </source>
</evidence>